<sequence length="302" mass="34549">MSFVNAFGSSKRKNKQNEHVVKKMLNNARTKQEISLSMLPKNMVHLGDGLFVMVNTFHKETRVPIRVYVTDDNGFLRPTKEGVSLKPEVWSSVLSTLRTFPALYYNGLLKKKLFTRADHGSSKPVAGELPYSCLLKQALPKAKGNRTLLSTNILGNVGRALDLKHKNWHFYKDQKRKIPFRDDIPVCLLCPVETVPDPEFPVPIYPVRDGNDSDACQEPYALHNDLSVSQINDVVQRKNCLLREEEGKGLTKPQLSRLNQLLIEYQDTFNLGEEPTLYIEHRIRHRKLTSGCQQHRYRISPA</sequence>
<dbReference type="Pfam" id="PF02229">
    <property type="entry name" value="PC4"/>
    <property type="match status" value="1"/>
</dbReference>
<dbReference type="InterPro" id="IPR003173">
    <property type="entry name" value="PC4_C"/>
</dbReference>
<dbReference type="InterPro" id="IPR009044">
    <property type="entry name" value="ssDNA-bd_transcriptional_reg"/>
</dbReference>
<dbReference type="Proteomes" id="UP000807504">
    <property type="component" value="Unassembled WGS sequence"/>
</dbReference>
<dbReference type="Gene3D" id="2.30.31.10">
    <property type="entry name" value="Transcriptional Coactivator Pc4, Chain A"/>
    <property type="match status" value="1"/>
</dbReference>
<dbReference type="AlphaFoldDB" id="A0A8T0FY55"/>
<dbReference type="SUPFAM" id="SSF54447">
    <property type="entry name" value="ssDNA-binding transcriptional regulator domain"/>
    <property type="match status" value="1"/>
</dbReference>
<dbReference type="GO" id="GO:0003677">
    <property type="term" value="F:DNA binding"/>
    <property type="evidence" value="ECO:0007669"/>
    <property type="project" value="InterPro"/>
</dbReference>
<evidence type="ECO:0000313" key="3">
    <source>
        <dbReference type="Proteomes" id="UP000807504"/>
    </source>
</evidence>
<accession>A0A8T0FY55</accession>
<evidence type="ECO:0000259" key="1">
    <source>
        <dbReference type="Pfam" id="PF02229"/>
    </source>
</evidence>
<name>A0A8T0FY55_ARGBR</name>
<evidence type="ECO:0000313" key="2">
    <source>
        <dbReference type="EMBL" id="KAF8795185.1"/>
    </source>
</evidence>
<proteinExistence type="predicted"/>
<comment type="caution">
    <text evidence="2">The sequence shown here is derived from an EMBL/GenBank/DDBJ whole genome shotgun (WGS) entry which is preliminary data.</text>
</comment>
<protein>
    <recommendedName>
        <fullName evidence="1">Transcriptional coactivator p15 (PC4) C-terminal domain-containing protein</fullName>
    </recommendedName>
</protein>
<reference evidence="2" key="1">
    <citation type="journal article" date="2020" name="bioRxiv">
        <title>Chromosome-level reference genome of the European wasp spider Argiope bruennichi: a resource for studies on range expansion and evolutionary adaptation.</title>
        <authorList>
            <person name="Sheffer M.M."/>
            <person name="Hoppe A."/>
            <person name="Krehenwinkel H."/>
            <person name="Uhl G."/>
            <person name="Kuss A.W."/>
            <person name="Jensen L."/>
            <person name="Jensen C."/>
            <person name="Gillespie R.G."/>
            <person name="Hoff K.J."/>
            <person name="Prost S."/>
        </authorList>
    </citation>
    <scope>NUCLEOTIDE SEQUENCE</scope>
</reference>
<dbReference type="EMBL" id="JABXBU010000002">
    <property type="protein sequence ID" value="KAF8795185.1"/>
    <property type="molecule type" value="Genomic_DNA"/>
</dbReference>
<keyword evidence="3" id="KW-1185">Reference proteome</keyword>
<dbReference type="GO" id="GO:0006355">
    <property type="term" value="P:regulation of DNA-templated transcription"/>
    <property type="evidence" value="ECO:0007669"/>
    <property type="project" value="InterPro"/>
</dbReference>
<feature type="domain" description="Transcriptional coactivator p15 (PC4) C-terminal" evidence="1">
    <location>
        <begin position="46"/>
        <end position="94"/>
    </location>
</feature>
<gene>
    <name evidence="2" type="ORF">HNY73_003064</name>
</gene>
<reference evidence="2" key="2">
    <citation type="submission" date="2020-06" db="EMBL/GenBank/DDBJ databases">
        <authorList>
            <person name="Sheffer M."/>
        </authorList>
    </citation>
    <scope>NUCLEOTIDE SEQUENCE</scope>
</reference>
<organism evidence="2 3">
    <name type="scientific">Argiope bruennichi</name>
    <name type="common">Wasp spider</name>
    <name type="synonym">Aranea bruennichi</name>
    <dbReference type="NCBI Taxonomy" id="94029"/>
    <lineage>
        <taxon>Eukaryota</taxon>
        <taxon>Metazoa</taxon>
        <taxon>Ecdysozoa</taxon>
        <taxon>Arthropoda</taxon>
        <taxon>Chelicerata</taxon>
        <taxon>Arachnida</taxon>
        <taxon>Araneae</taxon>
        <taxon>Araneomorphae</taxon>
        <taxon>Entelegynae</taxon>
        <taxon>Araneoidea</taxon>
        <taxon>Araneidae</taxon>
        <taxon>Argiope</taxon>
    </lineage>
</organism>